<evidence type="ECO:0000259" key="3">
    <source>
        <dbReference type="PROSITE" id="PS51352"/>
    </source>
</evidence>
<dbReference type="Gene3D" id="3.40.30.10">
    <property type="entry name" value="Glutaredoxin"/>
    <property type="match status" value="1"/>
</dbReference>
<evidence type="ECO:0000313" key="4">
    <source>
        <dbReference type="EMBL" id="MBB3978068.1"/>
    </source>
</evidence>
<dbReference type="Pfam" id="PF18312">
    <property type="entry name" value="ScsC_N"/>
    <property type="match status" value="1"/>
</dbReference>
<feature type="signal peptide" evidence="2">
    <location>
        <begin position="1"/>
        <end position="27"/>
    </location>
</feature>
<sequence length="254" mass="27546">MFRTKAKSLAAALALTGAVFLPLQAQALDDKQKEEFGAYIKEYLLANPEILMDMQEALQQKQAQEQQEQAKAAITENKAAIFNGKDDISLGNPDGDVTIVEFFDYNCGYCKRALSDMDAVLEKDKNVRFVLKELPILGPDSLAAHKVSAAFRDLAPEKYAEFHRTLLGGEERATEETAIAVATGLGVSEADIRKQMETKPHDDAVRQAYSLAQSLGITGTPSYIISNEAVFGAVGVDELNAKVANVRACGKAVC</sequence>
<comment type="caution">
    <text evidence="4">The sequence shown here is derived from an EMBL/GenBank/DDBJ whole genome shotgun (WGS) entry which is preliminary data.</text>
</comment>
<dbReference type="GO" id="GO:0016853">
    <property type="term" value="F:isomerase activity"/>
    <property type="evidence" value="ECO:0007669"/>
    <property type="project" value="UniProtKB-KW"/>
</dbReference>
<dbReference type="InterPro" id="IPR041205">
    <property type="entry name" value="ScsC_N"/>
</dbReference>
<gene>
    <name evidence="4" type="ORF">GGQ64_003282</name>
</gene>
<keyword evidence="4" id="KW-0413">Isomerase</keyword>
<evidence type="ECO:0000256" key="1">
    <source>
        <dbReference type="SAM" id="Coils"/>
    </source>
</evidence>
<keyword evidence="5" id="KW-1185">Reference proteome</keyword>
<dbReference type="PANTHER" id="PTHR35272">
    <property type="entry name" value="THIOL:DISULFIDE INTERCHANGE PROTEIN DSBC-RELATED"/>
    <property type="match status" value="1"/>
</dbReference>
<proteinExistence type="predicted"/>
<dbReference type="AlphaFoldDB" id="A0A7W6D7B7"/>
<dbReference type="InterPro" id="IPR001853">
    <property type="entry name" value="DSBA-like_thioredoxin_dom"/>
</dbReference>
<protein>
    <submittedName>
        <fullName evidence="4">Protein-disulfide isomerase</fullName>
    </submittedName>
</protein>
<dbReference type="RefSeq" id="WP_183806152.1">
    <property type="nucleotide sequence ID" value="NZ_JACIEE010000006.1"/>
</dbReference>
<feature type="coiled-coil region" evidence="1">
    <location>
        <begin position="51"/>
        <end position="78"/>
    </location>
</feature>
<dbReference type="Pfam" id="PF01323">
    <property type="entry name" value="DSBA"/>
    <property type="match status" value="1"/>
</dbReference>
<evidence type="ECO:0000313" key="5">
    <source>
        <dbReference type="Proteomes" id="UP000574761"/>
    </source>
</evidence>
<reference evidence="4 5" key="1">
    <citation type="submission" date="2020-08" db="EMBL/GenBank/DDBJ databases">
        <title>Genomic Encyclopedia of Type Strains, Phase IV (KMG-IV): sequencing the most valuable type-strain genomes for metagenomic binning, comparative biology and taxonomic classification.</title>
        <authorList>
            <person name="Goeker M."/>
        </authorList>
    </citation>
    <scope>NUCLEOTIDE SEQUENCE [LARGE SCALE GENOMIC DNA]</scope>
    <source>
        <strain evidence="4 5">DSM 100211</strain>
    </source>
</reference>
<dbReference type="InterPro" id="IPR051470">
    <property type="entry name" value="Thiol:disulfide_interchange"/>
</dbReference>
<dbReference type="Proteomes" id="UP000574761">
    <property type="component" value="Unassembled WGS sequence"/>
</dbReference>
<evidence type="ECO:0000256" key="2">
    <source>
        <dbReference type="SAM" id="SignalP"/>
    </source>
</evidence>
<keyword evidence="2" id="KW-0732">Signal</keyword>
<accession>A0A7W6D7B7</accession>
<dbReference type="InterPro" id="IPR013766">
    <property type="entry name" value="Thioredoxin_domain"/>
</dbReference>
<dbReference type="EMBL" id="JACIEE010000006">
    <property type="protein sequence ID" value="MBB3978068.1"/>
    <property type="molecule type" value="Genomic_DNA"/>
</dbReference>
<dbReference type="InterPro" id="IPR036249">
    <property type="entry name" value="Thioredoxin-like_sf"/>
</dbReference>
<dbReference type="CDD" id="cd03023">
    <property type="entry name" value="DsbA_Com1_like"/>
    <property type="match status" value="1"/>
</dbReference>
<dbReference type="PANTHER" id="PTHR35272:SF3">
    <property type="entry name" value="THIOL:DISULFIDE INTERCHANGE PROTEIN DSBC"/>
    <property type="match status" value="1"/>
</dbReference>
<dbReference type="PROSITE" id="PS51352">
    <property type="entry name" value="THIOREDOXIN_2"/>
    <property type="match status" value="1"/>
</dbReference>
<name>A0A7W6D7B7_9HYPH</name>
<keyword evidence="1" id="KW-0175">Coiled coil</keyword>
<feature type="chain" id="PRO_5030992758" evidence="2">
    <location>
        <begin position="28"/>
        <end position="254"/>
    </location>
</feature>
<dbReference type="GO" id="GO:0016491">
    <property type="term" value="F:oxidoreductase activity"/>
    <property type="evidence" value="ECO:0007669"/>
    <property type="project" value="InterPro"/>
</dbReference>
<dbReference type="SUPFAM" id="SSF52833">
    <property type="entry name" value="Thioredoxin-like"/>
    <property type="match status" value="1"/>
</dbReference>
<feature type="domain" description="Thioredoxin" evidence="3">
    <location>
        <begin position="66"/>
        <end position="248"/>
    </location>
</feature>
<organism evidence="4 5">
    <name type="scientific">Mycoplana azooxidifex</name>
    <dbReference type="NCBI Taxonomy" id="1636188"/>
    <lineage>
        <taxon>Bacteria</taxon>
        <taxon>Pseudomonadati</taxon>
        <taxon>Pseudomonadota</taxon>
        <taxon>Alphaproteobacteria</taxon>
        <taxon>Hyphomicrobiales</taxon>
        <taxon>Rhizobiaceae</taxon>
        <taxon>Mycoplana</taxon>
    </lineage>
</organism>